<dbReference type="PROSITE" id="PS00061">
    <property type="entry name" value="ADH_SHORT"/>
    <property type="match status" value="1"/>
</dbReference>
<reference evidence="2" key="1">
    <citation type="submission" date="2020-05" db="EMBL/GenBank/DDBJ databases">
        <title>Mycena genomes resolve the evolution of fungal bioluminescence.</title>
        <authorList>
            <person name="Tsai I.J."/>
        </authorList>
    </citation>
    <scope>NUCLEOTIDE SEQUENCE</scope>
    <source>
        <strain evidence="2">CCC161011</strain>
    </source>
</reference>
<dbReference type="PANTHER" id="PTHR45458">
    <property type="entry name" value="SHORT-CHAIN DEHYDROGENASE/REDUCTASE SDR"/>
    <property type="match status" value="1"/>
</dbReference>
<dbReference type="OrthoDB" id="9876299at2759"/>
<comment type="caution">
    <text evidence="2">The sequence shown here is derived from an EMBL/GenBank/DDBJ whole genome shotgun (WGS) entry which is preliminary data.</text>
</comment>
<dbReference type="Gene3D" id="3.40.50.720">
    <property type="entry name" value="NAD(P)-binding Rossmann-like Domain"/>
    <property type="match status" value="1"/>
</dbReference>
<evidence type="ECO:0000256" key="1">
    <source>
        <dbReference type="ARBA" id="ARBA00022857"/>
    </source>
</evidence>
<protein>
    <submittedName>
        <fullName evidence="2">NAD(P)-binding protein</fullName>
    </submittedName>
</protein>
<dbReference type="PANTHER" id="PTHR45458:SF3">
    <property type="entry name" value="CHAIN DEHYDROGENASE (ATSC), PUTATIVE-RELATED"/>
    <property type="match status" value="1"/>
</dbReference>
<dbReference type="InterPro" id="IPR020904">
    <property type="entry name" value="Sc_DH/Rdtase_CS"/>
</dbReference>
<dbReference type="InterPro" id="IPR002347">
    <property type="entry name" value="SDR_fam"/>
</dbReference>
<dbReference type="GO" id="GO:0016616">
    <property type="term" value="F:oxidoreductase activity, acting on the CH-OH group of donors, NAD or NADP as acceptor"/>
    <property type="evidence" value="ECO:0007669"/>
    <property type="project" value="TreeGrafter"/>
</dbReference>
<keyword evidence="1" id="KW-0521">NADP</keyword>
<dbReference type="EMBL" id="JACAZI010000024">
    <property type="protein sequence ID" value="KAF7335745.1"/>
    <property type="molecule type" value="Genomic_DNA"/>
</dbReference>
<dbReference type="AlphaFoldDB" id="A0A8H6X730"/>
<dbReference type="InterPro" id="IPR052184">
    <property type="entry name" value="SDR_enzymes"/>
</dbReference>
<evidence type="ECO:0000313" key="3">
    <source>
        <dbReference type="Proteomes" id="UP000620124"/>
    </source>
</evidence>
<dbReference type="InterPro" id="IPR036291">
    <property type="entry name" value="NAD(P)-bd_dom_sf"/>
</dbReference>
<sequence>MSSYVVTGAAKGIGLEFVTQLSANSANTVFAIVRNKSTATQLSALSRTNIIVLEADVTDAKTLKRAATEVSKTTGGKLDYLINNAGKTNHPGFTIDGFPTTEALEHDLLDNFKTNTIGVIHSTNAFLPLLKNGVAKKVVSLSSALADTDITVASQVVGEPSYAISKAAINMVVAKYAAQYMAEGFTFLAICPGMVKTSMLPTGPDAVEELKMLTEAAARVAPDFKGPHLA</sequence>
<evidence type="ECO:0000313" key="2">
    <source>
        <dbReference type="EMBL" id="KAF7335745.1"/>
    </source>
</evidence>
<organism evidence="2 3">
    <name type="scientific">Mycena venus</name>
    <dbReference type="NCBI Taxonomy" id="2733690"/>
    <lineage>
        <taxon>Eukaryota</taxon>
        <taxon>Fungi</taxon>
        <taxon>Dikarya</taxon>
        <taxon>Basidiomycota</taxon>
        <taxon>Agaricomycotina</taxon>
        <taxon>Agaricomycetes</taxon>
        <taxon>Agaricomycetidae</taxon>
        <taxon>Agaricales</taxon>
        <taxon>Marasmiineae</taxon>
        <taxon>Mycenaceae</taxon>
        <taxon>Mycena</taxon>
    </lineage>
</organism>
<proteinExistence type="predicted"/>
<dbReference type="SUPFAM" id="SSF51735">
    <property type="entry name" value="NAD(P)-binding Rossmann-fold domains"/>
    <property type="match status" value="1"/>
</dbReference>
<dbReference type="PRINTS" id="PR00081">
    <property type="entry name" value="GDHRDH"/>
</dbReference>
<accession>A0A8H6X730</accession>
<dbReference type="Pfam" id="PF00106">
    <property type="entry name" value="adh_short"/>
    <property type="match status" value="1"/>
</dbReference>
<name>A0A8H6X730_9AGAR</name>
<dbReference type="Proteomes" id="UP000620124">
    <property type="component" value="Unassembled WGS sequence"/>
</dbReference>
<keyword evidence="3" id="KW-1185">Reference proteome</keyword>
<gene>
    <name evidence="2" type="ORF">MVEN_02230200</name>
</gene>